<dbReference type="Proteomes" id="UP000830115">
    <property type="component" value="Chromosome"/>
</dbReference>
<dbReference type="EMBL" id="CP086322">
    <property type="protein sequence ID" value="UQA93424.1"/>
    <property type="molecule type" value="Genomic_DNA"/>
</dbReference>
<evidence type="ECO:0000313" key="3">
    <source>
        <dbReference type="EMBL" id="UQA93424.1"/>
    </source>
</evidence>
<reference evidence="3" key="1">
    <citation type="submission" date="2021-10" db="EMBL/GenBank/DDBJ databases">
        <title>Streptomyces nigrumlapis sp.nov.,an antimicrobial producing actinobacterium isolated from Black Gobi rocks.</title>
        <authorList>
            <person name="Wen Y."/>
            <person name="Zhang W."/>
            <person name="Liu X.G."/>
        </authorList>
    </citation>
    <scope>NUCLEOTIDE SEQUENCE</scope>
    <source>
        <strain evidence="3">ST13-2-2</strain>
    </source>
</reference>
<feature type="region of interest" description="Disordered" evidence="1">
    <location>
        <begin position="71"/>
        <end position="101"/>
    </location>
</feature>
<dbReference type="RefSeq" id="WP_248864302.1">
    <property type="nucleotide sequence ID" value="NZ_CP086322.1"/>
</dbReference>
<evidence type="ECO:0000313" key="4">
    <source>
        <dbReference type="Proteomes" id="UP000830115"/>
    </source>
</evidence>
<gene>
    <name evidence="3" type="ORF">K9S39_17610</name>
</gene>
<organism evidence="3 4">
    <name type="scientific">Streptomyces halobius</name>
    <dbReference type="NCBI Taxonomy" id="2879846"/>
    <lineage>
        <taxon>Bacteria</taxon>
        <taxon>Bacillati</taxon>
        <taxon>Actinomycetota</taxon>
        <taxon>Actinomycetes</taxon>
        <taxon>Kitasatosporales</taxon>
        <taxon>Streptomycetaceae</taxon>
        <taxon>Streptomyces</taxon>
    </lineage>
</organism>
<evidence type="ECO:0000256" key="1">
    <source>
        <dbReference type="SAM" id="MobiDB-lite"/>
    </source>
</evidence>
<keyword evidence="4" id="KW-1185">Reference proteome</keyword>
<proteinExistence type="predicted"/>
<name>A0ABY4M6M5_9ACTN</name>
<keyword evidence="2" id="KW-0732">Signal</keyword>
<protein>
    <submittedName>
        <fullName evidence="3">Uncharacterized protein</fullName>
    </submittedName>
</protein>
<accession>A0ABY4M6M5</accession>
<feature type="signal peptide" evidence="2">
    <location>
        <begin position="1"/>
        <end position="40"/>
    </location>
</feature>
<evidence type="ECO:0000256" key="2">
    <source>
        <dbReference type="SAM" id="SignalP"/>
    </source>
</evidence>
<sequence>MVLYVRPKFSGVPRTLLRTGLTVTAAGAALAAGSAATANAALVPTKASDVRETARALTDVVSATAAPSTGTFKNMQLDPLANTPADPLNNGVGTRIGDFKPMSTTQVTGTLAKGGTVQDLPVVGPAARALPG</sequence>
<feature type="chain" id="PRO_5046643191" evidence="2">
    <location>
        <begin position="41"/>
        <end position="132"/>
    </location>
</feature>